<feature type="transmembrane region" description="Helical" evidence="1">
    <location>
        <begin position="6"/>
        <end position="25"/>
    </location>
</feature>
<evidence type="ECO:0000256" key="1">
    <source>
        <dbReference type="SAM" id="Phobius"/>
    </source>
</evidence>
<dbReference type="SUPFAM" id="SSF74653">
    <property type="entry name" value="TolA/TonB C-terminal domain"/>
    <property type="match status" value="1"/>
</dbReference>
<dbReference type="EMBL" id="LGIA01000149">
    <property type="protein sequence ID" value="KOH45002.1"/>
    <property type="molecule type" value="Genomic_DNA"/>
</dbReference>
<evidence type="ECO:0008006" key="6">
    <source>
        <dbReference type="Google" id="ProtNLM"/>
    </source>
</evidence>
<dbReference type="RefSeq" id="WP_053183008.1">
    <property type="nucleotide sequence ID" value="NZ_LGIA01000149.1"/>
</dbReference>
<sequence>METLFTFLMHASLGIILFYAVYWIFLRHETFYPANRWYLLAALILAVCLPLFPLRYTVLVETANDSNLFHALADTFKNGQVNPEIATTNQAVGWAQIVLIAYFTGALLFLIRLLIQTLTLVVLVFRNGVQSRGEHRLVENDKYGLPFSFLHLIFINPKFHKQADLPEILAHEQVHIREKHWFDLLFIELLTVIFWFNPFIWFFERSIKQNHEYLADRGVLKQGHSVGRYQAILLNQLMGMQIIGMTNNLNFALNTNRLKMMTKRKTPKIKKYKLMWAVPIVALLLFAFARPDYQVKEQSPDKEIKIYGFDAMKVDQNKTISGIVVDENGDPLPGTSIVIKGTTTGTVADQEGKFQLEVPAGVEFALVASFVGYQTKVNEVNIDEQDDTATYKFVMEKALFGIDLSEELAPPLPPPPTPSVSSDEKKEVFFVVEELPHYPDGNYGLRQYVKGKQAELKALSFFEGEKLTGEATIGFTVNAAGKVTNVQVLKKTTDVAAKAGTAIVAGMKDWSPGKQRGKAVPVNYAIELDF</sequence>
<dbReference type="InterPro" id="IPR008756">
    <property type="entry name" value="Peptidase_M56"/>
</dbReference>
<dbReference type="PANTHER" id="PTHR33446:SF2">
    <property type="entry name" value="PROTEIN TONB"/>
    <property type="match status" value="1"/>
</dbReference>
<keyword evidence="1" id="KW-0812">Transmembrane</keyword>
<dbReference type="SUPFAM" id="SSF49464">
    <property type="entry name" value="Carboxypeptidase regulatory domain-like"/>
    <property type="match status" value="1"/>
</dbReference>
<dbReference type="OrthoDB" id="9814002at2"/>
<comment type="caution">
    <text evidence="4">The sequence shown here is derived from an EMBL/GenBank/DDBJ whole genome shotgun (WGS) entry which is preliminary data.</text>
</comment>
<accession>A0A0L8V9W3</accession>
<keyword evidence="1" id="KW-1133">Transmembrane helix</keyword>
<name>A0A0L8V9W3_9BACT</name>
<keyword evidence="1" id="KW-0472">Membrane</keyword>
<evidence type="ECO:0000259" key="3">
    <source>
        <dbReference type="Pfam" id="PF05569"/>
    </source>
</evidence>
<feature type="domain" description="Peptidase M56" evidence="3">
    <location>
        <begin position="162"/>
        <end position="242"/>
    </location>
</feature>
<dbReference type="GO" id="GO:0055085">
    <property type="term" value="P:transmembrane transport"/>
    <property type="evidence" value="ECO:0007669"/>
    <property type="project" value="InterPro"/>
</dbReference>
<dbReference type="GO" id="GO:0098797">
    <property type="term" value="C:plasma membrane protein complex"/>
    <property type="evidence" value="ECO:0007669"/>
    <property type="project" value="TreeGrafter"/>
</dbReference>
<dbReference type="Gene3D" id="2.60.40.1120">
    <property type="entry name" value="Carboxypeptidase-like, regulatory domain"/>
    <property type="match status" value="1"/>
</dbReference>
<dbReference type="InterPro" id="IPR008969">
    <property type="entry name" value="CarboxyPept-like_regulatory"/>
</dbReference>
<organism evidence="4 5">
    <name type="scientific">Sunxiuqinia dokdonensis</name>
    <dbReference type="NCBI Taxonomy" id="1409788"/>
    <lineage>
        <taxon>Bacteria</taxon>
        <taxon>Pseudomonadati</taxon>
        <taxon>Bacteroidota</taxon>
        <taxon>Bacteroidia</taxon>
        <taxon>Marinilabiliales</taxon>
        <taxon>Prolixibacteraceae</taxon>
        <taxon>Sunxiuqinia</taxon>
    </lineage>
</organism>
<feature type="transmembrane region" description="Helical" evidence="1">
    <location>
        <begin position="99"/>
        <end position="125"/>
    </location>
</feature>
<dbReference type="PATRIC" id="fig|1409788.3.peg.2197"/>
<dbReference type="Proteomes" id="UP000036958">
    <property type="component" value="Unassembled WGS sequence"/>
</dbReference>
<keyword evidence="5" id="KW-1185">Reference proteome</keyword>
<dbReference type="GO" id="GO:0031992">
    <property type="term" value="F:energy transducer activity"/>
    <property type="evidence" value="ECO:0007669"/>
    <property type="project" value="TreeGrafter"/>
</dbReference>
<proteinExistence type="predicted"/>
<dbReference type="InterPro" id="IPR037682">
    <property type="entry name" value="TonB_C"/>
</dbReference>
<dbReference type="STRING" id="1409788.NC99_21270"/>
<dbReference type="CDD" id="cd07341">
    <property type="entry name" value="M56_BlaR1_MecR1_like"/>
    <property type="match status" value="1"/>
</dbReference>
<evidence type="ECO:0000313" key="4">
    <source>
        <dbReference type="EMBL" id="KOH45002.1"/>
    </source>
</evidence>
<dbReference type="Pfam" id="PF05569">
    <property type="entry name" value="Peptidase_M56"/>
    <property type="match status" value="1"/>
</dbReference>
<evidence type="ECO:0000259" key="2">
    <source>
        <dbReference type="Pfam" id="PF03544"/>
    </source>
</evidence>
<feature type="transmembrane region" description="Helical" evidence="1">
    <location>
        <begin position="181"/>
        <end position="203"/>
    </location>
</feature>
<dbReference type="AlphaFoldDB" id="A0A0L8V9W3"/>
<dbReference type="PANTHER" id="PTHR33446">
    <property type="entry name" value="PROTEIN TONB-RELATED"/>
    <property type="match status" value="1"/>
</dbReference>
<evidence type="ECO:0000313" key="5">
    <source>
        <dbReference type="Proteomes" id="UP000036958"/>
    </source>
</evidence>
<feature type="transmembrane region" description="Helical" evidence="1">
    <location>
        <begin position="274"/>
        <end position="291"/>
    </location>
</feature>
<reference evidence="5" key="1">
    <citation type="submission" date="2015-07" db="EMBL/GenBank/DDBJ databases">
        <title>Genome sequencing of Sunxiuqinia dokdonensis strain SK.</title>
        <authorList>
            <person name="Ahn S."/>
            <person name="Kim B.-C."/>
        </authorList>
    </citation>
    <scope>NUCLEOTIDE SEQUENCE [LARGE SCALE GENOMIC DNA]</scope>
    <source>
        <strain evidence="5">SK</strain>
    </source>
</reference>
<feature type="transmembrane region" description="Helical" evidence="1">
    <location>
        <begin position="37"/>
        <end position="56"/>
    </location>
</feature>
<feature type="transmembrane region" description="Helical" evidence="1">
    <location>
        <begin position="232"/>
        <end position="253"/>
    </location>
</feature>
<dbReference type="Pfam" id="PF03544">
    <property type="entry name" value="TonB_C"/>
    <property type="match status" value="1"/>
</dbReference>
<dbReference type="Gene3D" id="3.30.1150.10">
    <property type="match status" value="1"/>
</dbReference>
<gene>
    <name evidence="4" type="ORF">NC99_21270</name>
</gene>
<dbReference type="Pfam" id="PF13715">
    <property type="entry name" value="CarbopepD_reg_2"/>
    <property type="match status" value="1"/>
</dbReference>
<protein>
    <recommendedName>
        <fullName evidence="6">TonB family protein</fullName>
    </recommendedName>
</protein>
<dbReference type="InterPro" id="IPR051045">
    <property type="entry name" value="TonB-dependent_transducer"/>
</dbReference>
<feature type="domain" description="TonB C-terminal" evidence="2">
    <location>
        <begin position="466"/>
        <end position="530"/>
    </location>
</feature>